<evidence type="ECO:0000259" key="1">
    <source>
        <dbReference type="Pfam" id="PF14403"/>
    </source>
</evidence>
<comment type="caution">
    <text evidence="2">The sequence shown here is derived from an EMBL/GenBank/DDBJ whole genome shotgun (WGS) entry which is preliminary data.</text>
</comment>
<gene>
    <name evidence="2" type="ORF">JF922_25795</name>
</gene>
<proteinExistence type="predicted"/>
<reference evidence="2" key="1">
    <citation type="submission" date="2020-10" db="EMBL/GenBank/DDBJ databases">
        <title>Ca. Dormibacterota MAGs.</title>
        <authorList>
            <person name="Montgomery K."/>
        </authorList>
    </citation>
    <scope>NUCLEOTIDE SEQUENCE [LARGE SCALE GENOMIC DNA]</scope>
    <source>
        <strain evidence="2">SC8812_S17_10</strain>
    </source>
</reference>
<dbReference type="InterPro" id="IPR025841">
    <property type="entry name" value="CP_ATPgrasp_2"/>
</dbReference>
<dbReference type="SUPFAM" id="SSF56059">
    <property type="entry name" value="Glutathione synthetase ATP-binding domain-like"/>
    <property type="match status" value="1"/>
</dbReference>
<dbReference type="AlphaFoldDB" id="A0A934N5K9"/>
<dbReference type="PIRSF" id="PIRSF005522">
    <property type="entry name" value="UCP005522"/>
    <property type="match status" value="1"/>
</dbReference>
<organism evidence="2 3">
    <name type="scientific">Candidatus Nephthysia bennettiae</name>
    <dbReference type="NCBI Taxonomy" id="3127016"/>
    <lineage>
        <taxon>Bacteria</taxon>
        <taxon>Bacillati</taxon>
        <taxon>Candidatus Dormiibacterota</taxon>
        <taxon>Candidatus Dormibacteria</taxon>
        <taxon>Candidatus Dormibacterales</taxon>
        <taxon>Candidatus Dormibacteraceae</taxon>
        <taxon>Candidatus Nephthysia</taxon>
    </lineage>
</organism>
<dbReference type="Gene3D" id="3.40.50.11290">
    <property type="match status" value="1"/>
</dbReference>
<accession>A0A934N5K9</accession>
<dbReference type="PANTHER" id="PTHR34595:SF7">
    <property type="entry name" value="SLL1039 PROTEIN"/>
    <property type="match status" value="1"/>
</dbReference>
<feature type="domain" description="Circularly permuted ATP-grasp type 2" evidence="1">
    <location>
        <begin position="96"/>
        <end position="471"/>
    </location>
</feature>
<keyword evidence="3" id="KW-1185">Reference proteome</keyword>
<dbReference type="EMBL" id="JAEKNR010000246">
    <property type="protein sequence ID" value="MBJ7601475.1"/>
    <property type="molecule type" value="Genomic_DNA"/>
</dbReference>
<name>A0A934N5K9_9BACT</name>
<sequence length="500" mass="55580">MRLLAHCPGKLTLTLSGGQLTGKYEVGTSYDEMVSEPGRPRASYRRIFSLLQKTSAAELRRRQALAQRNFRDHGITFTVPSDERGLEKLFPFDLIPRVITAQTWARLEAGLKQRVQALNLFLADIYGKRQILKQQAVPPEIVLSSAGYMRELTGMPVPRGLHCHISGVDLVRDRRGDFFVLEDNLRTPSGVSYVLANRRVLKRVFPELFEGHDVRPVEGYCPQLLANLRWLAPAGVEDPVVVLLTPGIHNSAYYEHLYLAKQMGVELVEGSDLLVDDDRVYMRTTAGLRPVHVIYRRIDDEFLDPLFGRPETVVGVPGLVNAYRAGNVVLANGLGNGVADDKAVYPLVPDIIRYYLGEDPIVPNVPTYQCIRDDERRHVLQNMDQLVVKTVAGSGGYGMLIGPASTSQERDRMRRRIEARPRDFIAQPVVDLSVQPTFVGGQLQSRHQDLRPFVLCGEEITVTPGGLTRVALRRGSLVVNSSQGGGSRDTWVLAGGDGRA</sequence>
<evidence type="ECO:0000313" key="3">
    <source>
        <dbReference type="Proteomes" id="UP000612893"/>
    </source>
</evidence>
<protein>
    <submittedName>
        <fullName evidence="2">Circularly permuted type 2 ATP-grasp protein</fullName>
    </submittedName>
</protein>
<dbReference type="PANTHER" id="PTHR34595">
    <property type="entry name" value="BLR5612 PROTEIN"/>
    <property type="match status" value="1"/>
</dbReference>
<dbReference type="InterPro" id="IPR016450">
    <property type="entry name" value="UCP005522"/>
</dbReference>
<dbReference type="Gene3D" id="3.30.1490.270">
    <property type="match status" value="1"/>
</dbReference>
<dbReference type="Proteomes" id="UP000612893">
    <property type="component" value="Unassembled WGS sequence"/>
</dbReference>
<dbReference type="InterPro" id="IPR051680">
    <property type="entry name" value="ATP-dep_Glu-Cys_Ligase-2"/>
</dbReference>
<dbReference type="Pfam" id="PF14403">
    <property type="entry name" value="CP_ATPgrasp_2"/>
    <property type="match status" value="1"/>
</dbReference>
<evidence type="ECO:0000313" key="2">
    <source>
        <dbReference type="EMBL" id="MBJ7601475.1"/>
    </source>
</evidence>